<evidence type="ECO:0000256" key="1">
    <source>
        <dbReference type="SAM" id="Phobius"/>
    </source>
</evidence>
<proteinExistence type="predicted"/>
<dbReference type="PANTHER" id="PTHR13030">
    <property type="entry name" value="NUDIX HYDROLASE"/>
    <property type="match status" value="1"/>
</dbReference>
<accession>A0A085NH93</accession>
<dbReference type="Proteomes" id="UP000030758">
    <property type="component" value="Unassembled WGS sequence"/>
</dbReference>
<protein>
    <submittedName>
        <fullName evidence="2">Uncharacterized protein</fullName>
    </submittedName>
</protein>
<feature type="transmembrane region" description="Helical" evidence="1">
    <location>
        <begin position="664"/>
        <end position="682"/>
    </location>
</feature>
<feature type="transmembrane region" description="Helical" evidence="1">
    <location>
        <begin position="304"/>
        <end position="324"/>
    </location>
</feature>
<keyword evidence="1" id="KW-0812">Transmembrane</keyword>
<dbReference type="InterPro" id="IPR039989">
    <property type="entry name" value="NUDT9"/>
</dbReference>
<dbReference type="GO" id="GO:0047631">
    <property type="term" value="F:ADP-ribose diphosphatase activity"/>
    <property type="evidence" value="ECO:0007669"/>
    <property type="project" value="InterPro"/>
</dbReference>
<gene>
    <name evidence="2" type="ORF">M514_18869</name>
</gene>
<dbReference type="EMBL" id="KL367500">
    <property type="protein sequence ID" value="KFD68839.1"/>
    <property type="molecule type" value="Genomic_DNA"/>
</dbReference>
<sequence>MYKRVEQNTSPCCIIMIIKRLLLYIVAYVLCEAEGHELALKQAREVPSYRIPWNRKYYRYNPKHWDETCRFDECDPDIKSRGFHPKFNTIDGKVNRRRVKACGENLTYEVSDGFPLNPAGRTGLTGRGILPRYGPNHMMSVIFVWETAGKVSVLKKSSRNSYVDGFIMGYISDTEEQPFADVPLKHIRKSLMQQFNDTEKVNKILKKARKRFVKLIGGSVPSSLETDHAWIELEMFLVPCKKTKKLCTYGLSKMQDEFGLRWYDVETHSVEEVNRNVTTVIDSRQYDHGRYSIFCEEHDKTNDILRIIVGSILLIGGISASIALSIAFGAAWAIGLFVGFCIGSNGLMAIGAALYYKSVKFYYYSSKTSSAIHVTNALPIIFCQFAAILKYGKNKAKVSQVLQIGIPTASIFGENFTKPTVTVALKGNALICIAKQPGVVKEGLKSWDKNYTEYEPVFWNAECQFEECDPQIGESRDGISILKKSQNSSYDDGLLTGFVDDSDIQPFPTPLLQEIRASLLQNSRTIGTYPDRIINSEKKYLVRAFGGSVPFSLETDNAWVEWKVFLLQCTDARVLCNYGLSTVRQKYGLDTYHVNGDIDLINKHNCKSVSSKKSEEKLYTVFCESCPTLDFRVFFKRTAVLIAAGPIAGIPLAVVAFGAVVAGVVSFISACLMLPSVIWLYLRNK</sequence>
<dbReference type="Pfam" id="PF25969">
    <property type="entry name" value="NUDT9_N"/>
    <property type="match status" value="1"/>
</dbReference>
<name>A0A085NH93_9BILA</name>
<reference evidence="2" key="1">
    <citation type="journal article" date="2014" name="Nat. Genet.">
        <title>Genome and transcriptome of the porcine whipworm Trichuris suis.</title>
        <authorList>
            <person name="Jex A.R."/>
            <person name="Nejsum P."/>
            <person name="Schwarz E.M."/>
            <person name="Hu L."/>
            <person name="Young N.D."/>
            <person name="Hall R.S."/>
            <person name="Korhonen P.K."/>
            <person name="Liao S."/>
            <person name="Thamsborg S."/>
            <person name="Xia J."/>
            <person name="Xu P."/>
            <person name="Wang S."/>
            <person name="Scheerlinck J.P."/>
            <person name="Hofmann A."/>
            <person name="Sternberg P.W."/>
            <person name="Wang J."/>
            <person name="Gasser R.B."/>
        </authorList>
    </citation>
    <scope>NUCLEOTIDE SEQUENCE [LARGE SCALE GENOMIC DNA]</scope>
    <source>
        <strain evidence="2">DCEP-RM93F</strain>
    </source>
</reference>
<keyword evidence="1" id="KW-1133">Transmembrane helix</keyword>
<dbReference type="PANTHER" id="PTHR13030:SF8">
    <property type="entry name" value="ADP-RIBOSE PYROPHOSPHATASE, MITOCHONDRIAL"/>
    <property type="match status" value="1"/>
</dbReference>
<organism evidence="2">
    <name type="scientific">Trichuris suis</name>
    <name type="common">pig whipworm</name>
    <dbReference type="NCBI Taxonomy" id="68888"/>
    <lineage>
        <taxon>Eukaryota</taxon>
        <taxon>Metazoa</taxon>
        <taxon>Ecdysozoa</taxon>
        <taxon>Nematoda</taxon>
        <taxon>Enoplea</taxon>
        <taxon>Dorylaimia</taxon>
        <taxon>Trichinellida</taxon>
        <taxon>Trichuridae</taxon>
        <taxon>Trichuris</taxon>
    </lineage>
</organism>
<dbReference type="AlphaFoldDB" id="A0A085NH93"/>
<feature type="transmembrane region" description="Helical" evidence="1">
    <location>
        <begin position="331"/>
        <end position="356"/>
    </location>
</feature>
<evidence type="ECO:0000313" key="2">
    <source>
        <dbReference type="EMBL" id="KFD68839.1"/>
    </source>
</evidence>
<keyword evidence="1" id="KW-0472">Membrane</keyword>
<feature type="transmembrane region" description="Helical" evidence="1">
    <location>
        <begin position="368"/>
        <end position="389"/>
    </location>
</feature>
<feature type="transmembrane region" description="Helical" evidence="1">
    <location>
        <begin position="639"/>
        <end position="658"/>
    </location>
</feature>